<dbReference type="AlphaFoldDB" id="A0A5E7K7F7"/>
<sequence>MSMDLQLSRLKVEGVDDGELTEPVGENGLRALVEGNQNYNKGDKLEVIWNDVSVFTHTITGVEEVAGVHFYIEKQFIKLGPVKANYSLADDSGNVAVSPVSNFNVIAAT</sequence>
<proteinExistence type="predicted"/>
<evidence type="ECO:0000313" key="2">
    <source>
        <dbReference type="Proteomes" id="UP000349468"/>
    </source>
</evidence>
<dbReference type="EMBL" id="CABVIK010000007">
    <property type="protein sequence ID" value="VVO97709.1"/>
    <property type="molecule type" value="Genomic_DNA"/>
</dbReference>
<reference evidence="1 2" key="1">
    <citation type="submission" date="2019-09" db="EMBL/GenBank/DDBJ databases">
        <authorList>
            <person name="Chandra G."/>
            <person name="Truman W A."/>
        </authorList>
    </citation>
    <scope>NUCLEOTIDE SEQUENCE [LARGE SCALE GENOMIC DNA]</scope>
    <source>
        <strain evidence="1">PS870</strain>
    </source>
</reference>
<name>A0A5E7K7F7_PSEFL</name>
<accession>A0A5E7K7F7</accession>
<organism evidence="1 2">
    <name type="scientific">Pseudomonas fluorescens</name>
    <dbReference type="NCBI Taxonomy" id="294"/>
    <lineage>
        <taxon>Bacteria</taxon>
        <taxon>Pseudomonadati</taxon>
        <taxon>Pseudomonadota</taxon>
        <taxon>Gammaproteobacteria</taxon>
        <taxon>Pseudomonadales</taxon>
        <taxon>Pseudomonadaceae</taxon>
        <taxon>Pseudomonas</taxon>
    </lineage>
</organism>
<dbReference type="RefSeq" id="WP_154912420.1">
    <property type="nucleotide sequence ID" value="NZ_CABVIK010000007.1"/>
</dbReference>
<dbReference type="Proteomes" id="UP000349468">
    <property type="component" value="Unassembled WGS sequence"/>
</dbReference>
<evidence type="ECO:0000313" key="1">
    <source>
        <dbReference type="EMBL" id="VVO97709.1"/>
    </source>
</evidence>
<gene>
    <name evidence="1" type="ORF">PS870_02651</name>
</gene>
<protein>
    <submittedName>
        <fullName evidence="1">Uncharacterized protein</fullName>
    </submittedName>
</protein>